<protein>
    <submittedName>
        <fullName evidence="2">Uncharacterized protein</fullName>
    </submittedName>
</protein>
<feature type="chain" id="PRO_5039308001" evidence="1">
    <location>
        <begin position="24"/>
        <end position="97"/>
    </location>
</feature>
<organism evidence="2 3">
    <name type="scientific">Streptomyces viridochromogenes</name>
    <dbReference type="NCBI Taxonomy" id="1938"/>
    <lineage>
        <taxon>Bacteria</taxon>
        <taxon>Bacillati</taxon>
        <taxon>Actinomycetota</taxon>
        <taxon>Actinomycetes</taxon>
        <taxon>Kitasatosporales</taxon>
        <taxon>Streptomycetaceae</taxon>
        <taxon>Streptomyces</taxon>
    </lineage>
</organism>
<evidence type="ECO:0000313" key="2">
    <source>
        <dbReference type="EMBL" id="KOG16056.1"/>
    </source>
</evidence>
<feature type="signal peptide" evidence="1">
    <location>
        <begin position="1"/>
        <end position="23"/>
    </location>
</feature>
<keyword evidence="1" id="KW-0732">Signal</keyword>
<dbReference type="RefSeq" id="WP_033208398.1">
    <property type="nucleotide sequence ID" value="NZ_LGUP01000362.1"/>
</dbReference>
<evidence type="ECO:0000256" key="1">
    <source>
        <dbReference type="SAM" id="SignalP"/>
    </source>
</evidence>
<evidence type="ECO:0000313" key="3">
    <source>
        <dbReference type="Proteomes" id="UP000037023"/>
    </source>
</evidence>
<comment type="caution">
    <text evidence="2">The sequence shown here is derived from an EMBL/GenBank/DDBJ whole genome shotgun (WGS) entry which is preliminary data.</text>
</comment>
<dbReference type="PATRIC" id="fig|1938.6.peg.5714"/>
<proteinExistence type="predicted"/>
<name>A0A0L8JQW3_STRVR</name>
<dbReference type="AlphaFoldDB" id="A0A0L8JQW3"/>
<dbReference type="EMBL" id="LGUP01000362">
    <property type="protein sequence ID" value="KOG16056.1"/>
    <property type="molecule type" value="Genomic_DNA"/>
</dbReference>
<accession>A0A0L8JQW3</accession>
<gene>
    <name evidence="2" type="ORF">ADK34_26610</name>
</gene>
<sequence length="97" mass="9491">MLRRLITAAALLAAALTTLPAGAASAADTPLRDLAAARGVHLGTAVTSGRLTGGYADVAGGQFGPVTPPAPGVCSVTYAVTGRWTGTNPPPAAFTCT</sequence>
<reference evidence="2 3" key="1">
    <citation type="submission" date="2015-06" db="EMBL/GenBank/DDBJ databases">
        <authorList>
            <person name="Hoefler B.C."/>
            <person name="Straight P.D."/>
        </authorList>
    </citation>
    <scope>NUCLEOTIDE SEQUENCE [LARGE SCALE GENOMIC DNA]</scope>
    <source>
        <strain evidence="2 3">NRRL 3427</strain>
    </source>
</reference>
<dbReference type="Proteomes" id="UP000037023">
    <property type="component" value="Unassembled WGS sequence"/>
</dbReference>